<name>A0ACC6KSD1_9SPHI</name>
<gene>
    <name evidence="1" type="ORF">J2X78_000654</name>
</gene>
<reference evidence="1" key="1">
    <citation type="submission" date="2023-07" db="EMBL/GenBank/DDBJ databases">
        <title>Sorghum-associated microbial communities from plants grown in Nebraska, USA.</title>
        <authorList>
            <person name="Schachtman D."/>
        </authorList>
    </citation>
    <scope>NUCLEOTIDE SEQUENCE</scope>
    <source>
        <strain evidence="1">2697</strain>
    </source>
</reference>
<evidence type="ECO:0000313" key="2">
    <source>
        <dbReference type="Proteomes" id="UP001246858"/>
    </source>
</evidence>
<organism evidence="1 2">
    <name type="scientific">Pedobacter africanus</name>
    <dbReference type="NCBI Taxonomy" id="151894"/>
    <lineage>
        <taxon>Bacteria</taxon>
        <taxon>Pseudomonadati</taxon>
        <taxon>Bacteroidota</taxon>
        <taxon>Sphingobacteriia</taxon>
        <taxon>Sphingobacteriales</taxon>
        <taxon>Sphingobacteriaceae</taxon>
        <taxon>Pedobacter</taxon>
    </lineage>
</organism>
<comment type="caution">
    <text evidence="1">The sequence shown here is derived from an EMBL/GenBank/DDBJ whole genome shotgun (WGS) entry which is preliminary data.</text>
</comment>
<evidence type="ECO:0000313" key="1">
    <source>
        <dbReference type="EMBL" id="MDR6782102.1"/>
    </source>
</evidence>
<accession>A0ACC6KSD1</accession>
<dbReference type="Proteomes" id="UP001246858">
    <property type="component" value="Unassembled WGS sequence"/>
</dbReference>
<dbReference type="EMBL" id="JAVDTF010000001">
    <property type="protein sequence ID" value="MDR6782102.1"/>
    <property type="molecule type" value="Genomic_DNA"/>
</dbReference>
<protein>
    <submittedName>
        <fullName evidence="1">Uncharacterized protein</fullName>
    </submittedName>
</protein>
<keyword evidence="2" id="KW-1185">Reference proteome</keyword>
<proteinExistence type="predicted"/>
<sequence length="210" mass="23868">MKTQAVITGDIINFTRLTATKRQQLIMATEALLKTWTAEKENAEIFRGDSYQILFNDVSEALIKSIQLICWFKQHSEKKNNVDLGTRISVGIGAISYQGKNVLNSDGEAFHLSGRNFDKMKDEEYLSIHTAEEEKNAGIKIILSFINKYIEKWTTAQAEVIFMHLEGKNQQETAKTLSLSQPSVNSRLKSAGWKEIESAIKYITYLVQEK</sequence>